<keyword evidence="2" id="KW-1185">Reference proteome</keyword>
<gene>
    <name evidence="1" type="ORF">PR048_028872</name>
</gene>
<evidence type="ECO:0000313" key="1">
    <source>
        <dbReference type="EMBL" id="KAJ8869863.1"/>
    </source>
</evidence>
<dbReference type="EMBL" id="JARBHB010000013">
    <property type="protein sequence ID" value="KAJ8869863.1"/>
    <property type="molecule type" value="Genomic_DNA"/>
</dbReference>
<comment type="caution">
    <text evidence="1">The sequence shown here is derived from an EMBL/GenBank/DDBJ whole genome shotgun (WGS) entry which is preliminary data.</text>
</comment>
<accession>A0ABQ9GEH9</accession>
<organism evidence="1 2">
    <name type="scientific">Dryococelus australis</name>
    <dbReference type="NCBI Taxonomy" id="614101"/>
    <lineage>
        <taxon>Eukaryota</taxon>
        <taxon>Metazoa</taxon>
        <taxon>Ecdysozoa</taxon>
        <taxon>Arthropoda</taxon>
        <taxon>Hexapoda</taxon>
        <taxon>Insecta</taxon>
        <taxon>Pterygota</taxon>
        <taxon>Neoptera</taxon>
        <taxon>Polyneoptera</taxon>
        <taxon>Phasmatodea</taxon>
        <taxon>Verophasmatodea</taxon>
        <taxon>Anareolatae</taxon>
        <taxon>Phasmatidae</taxon>
        <taxon>Eurycanthinae</taxon>
        <taxon>Dryococelus</taxon>
    </lineage>
</organism>
<evidence type="ECO:0000313" key="2">
    <source>
        <dbReference type="Proteomes" id="UP001159363"/>
    </source>
</evidence>
<dbReference type="Proteomes" id="UP001159363">
    <property type="component" value="Chromosome 12"/>
</dbReference>
<name>A0ABQ9GEH9_9NEOP</name>
<proteinExistence type="predicted"/>
<reference evidence="1 2" key="1">
    <citation type="submission" date="2023-02" db="EMBL/GenBank/DDBJ databases">
        <title>LHISI_Scaffold_Assembly.</title>
        <authorList>
            <person name="Stuart O.P."/>
            <person name="Cleave R."/>
            <person name="Magrath M.J.L."/>
            <person name="Mikheyev A.S."/>
        </authorList>
    </citation>
    <scope>NUCLEOTIDE SEQUENCE [LARGE SCALE GENOMIC DNA]</scope>
    <source>
        <strain evidence="1">Daus_M_001</strain>
        <tissue evidence="1">Leg muscle</tissue>
    </source>
</reference>
<sequence length="169" mass="18952">MERLKDCQQMASAVKSVRDRRLTLQRSAVFPNQHCSDDAGNKHCLFMESRMFGIRMKDLQGLPYQFTVRNCIQHTFSVAKGRAGYVSFDCKQNFNVDETAVATVLNKRLKVISCSGKKSVVSSYSSERGTVITAAECYSAPGQYIPPLMIFPRARHNSELVEHAPPDTV</sequence>
<protein>
    <submittedName>
        <fullName evidence="1">Uncharacterized protein</fullName>
    </submittedName>
</protein>